<protein>
    <submittedName>
        <fullName evidence="3">Uncharacterized protein</fullName>
    </submittedName>
</protein>
<gene>
    <name evidence="3" type="ORF">FDK22_08570</name>
</gene>
<feature type="repeat" description="ANK" evidence="1">
    <location>
        <begin position="495"/>
        <end position="527"/>
    </location>
</feature>
<dbReference type="SMART" id="SM00248">
    <property type="entry name" value="ANK"/>
    <property type="match status" value="14"/>
</dbReference>
<dbReference type="PROSITE" id="PS50297">
    <property type="entry name" value="ANK_REP_REGION"/>
    <property type="match status" value="6"/>
</dbReference>
<dbReference type="EMBL" id="VANU01000003">
    <property type="protein sequence ID" value="TLP38624.1"/>
    <property type="molecule type" value="Genomic_DNA"/>
</dbReference>
<feature type="repeat" description="ANK" evidence="1">
    <location>
        <begin position="528"/>
        <end position="560"/>
    </location>
</feature>
<feature type="repeat" description="ANK" evidence="1">
    <location>
        <begin position="295"/>
        <end position="327"/>
    </location>
</feature>
<keyword evidence="2" id="KW-0472">Membrane</keyword>
<keyword evidence="1" id="KW-0040">ANK repeat</keyword>
<dbReference type="Pfam" id="PF12796">
    <property type="entry name" value="Ank_2"/>
    <property type="match status" value="4"/>
</dbReference>
<dbReference type="OrthoDB" id="5365108at2"/>
<feature type="repeat" description="ANK" evidence="1">
    <location>
        <begin position="106"/>
        <end position="138"/>
    </location>
</feature>
<name>A0A5R8Y2K9_9BACT</name>
<accession>A0A5R8Y2K9</accession>
<keyword evidence="2" id="KW-0812">Transmembrane</keyword>
<dbReference type="PANTHER" id="PTHR24118">
    <property type="entry name" value="POTE ANKYRIN DOMAIN"/>
    <property type="match status" value="1"/>
</dbReference>
<sequence>MFKTDGAEALQKELLKNYIDEKKIQALIDSGVNINRKDAKGRTMLFELSAKRRIESIKLLIRNGIDINSEDNFGKTVLSEAVDKIDGMMIRFLLEHGASVNHINSSGRTVLHDAALEENEKAFRILMTQNPNLNIRDHYGRTVLFDAVDGGNIDIIREVVNNIDDINIVDNDGQSVLFNAVLKENPEVAKFLISNGIDVNILNKKRQTALFNAVILGSTNLPIIELLIEKGAKLNIKDYAEKTILDEILKLLAIVNKPDEKVEGKYRLVSSDRNYLKLTGILIDMGLAVDRTDIDGKTILYKEVERQNYDTIDFLIASGADVNAQDKEGRTVIFDAVLKGQSNMNMIDHLIARGADIDHRDFNEKTIIDDLAEAVLITKNNKKPSSKRFFDLDLKDDYFQLLKKMLLFKPRINEPRSDGKTIIFDLLDYDNLELIKIFVNAGLDLNIVDNDMNTPLSYLVDKGLEIKNNKEKEVFLEKLVFLLKFRIDVNTIDKEGRTIFHKTAFANNLEVMEKLLTKKVNLDIKDKQGRTALHHTQWKGNYKIARLLIAAGANINEPDYAGFTILNYAAILGHTKLVVVLILSGVLMYNHNKKSKSVAKFFREREKNLDNLLDANITDTKMRTAIEEVVENLKKEIKEALEG</sequence>
<dbReference type="Proteomes" id="UP000308901">
    <property type="component" value="Unassembled WGS sequence"/>
</dbReference>
<dbReference type="InterPro" id="IPR036770">
    <property type="entry name" value="Ankyrin_rpt-contain_sf"/>
</dbReference>
<dbReference type="SUPFAM" id="SSF48403">
    <property type="entry name" value="Ankyrin repeat"/>
    <property type="match status" value="2"/>
</dbReference>
<dbReference type="PROSITE" id="PS50088">
    <property type="entry name" value="ANK_REPEAT"/>
    <property type="match status" value="9"/>
</dbReference>
<dbReference type="Gene3D" id="1.25.40.20">
    <property type="entry name" value="Ankyrin repeat-containing domain"/>
    <property type="match status" value="4"/>
</dbReference>
<evidence type="ECO:0000313" key="4">
    <source>
        <dbReference type="Proteomes" id="UP000308901"/>
    </source>
</evidence>
<feature type="repeat" description="ANK" evidence="1">
    <location>
        <begin position="73"/>
        <end position="105"/>
    </location>
</feature>
<keyword evidence="2" id="KW-1133">Transmembrane helix</keyword>
<feature type="repeat" description="ANK" evidence="1">
    <location>
        <begin position="172"/>
        <end position="204"/>
    </location>
</feature>
<comment type="caution">
    <text evidence="3">The sequence shown here is derived from an EMBL/GenBank/DDBJ whole genome shotgun (WGS) entry which is preliminary data.</text>
</comment>
<feature type="repeat" description="ANK" evidence="1">
    <location>
        <begin position="40"/>
        <end position="72"/>
    </location>
</feature>
<proteinExistence type="predicted"/>
<feature type="transmembrane region" description="Helical" evidence="2">
    <location>
        <begin position="565"/>
        <end position="589"/>
    </location>
</feature>
<evidence type="ECO:0000313" key="3">
    <source>
        <dbReference type="EMBL" id="TLP38624.1"/>
    </source>
</evidence>
<dbReference type="AlphaFoldDB" id="A0A5R8Y2K9"/>
<evidence type="ECO:0000256" key="1">
    <source>
        <dbReference type="PROSITE-ProRule" id="PRU00023"/>
    </source>
</evidence>
<dbReference type="PANTHER" id="PTHR24118:SF99">
    <property type="entry name" value="POTE ANKYRIN DOMAIN FAMILY MEMBER 3C-RELATED"/>
    <property type="match status" value="1"/>
</dbReference>
<organism evidence="3 4">
    <name type="scientific">Arcobacter arenosus</name>
    <dbReference type="NCBI Taxonomy" id="2576037"/>
    <lineage>
        <taxon>Bacteria</taxon>
        <taxon>Pseudomonadati</taxon>
        <taxon>Campylobacterota</taxon>
        <taxon>Epsilonproteobacteria</taxon>
        <taxon>Campylobacterales</taxon>
        <taxon>Arcobacteraceae</taxon>
        <taxon>Arcobacter</taxon>
    </lineage>
</organism>
<feature type="repeat" description="ANK" evidence="1">
    <location>
        <begin position="205"/>
        <end position="239"/>
    </location>
</feature>
<dbReference type="InterPro" id="IPR002110">
    <property type="entry name" value="Ankyrin_rpt"/>
</dbReference>
<evidence type="ECO:0000256" key="2">
    <source>
        <dbReference type="SAM" id="Phobius"/>
    </source>
</evidence>
<feature type="repeat" description="ANK" evidence="1">
    <location>
        <begin position="328"/>
        <end position="362"/>
    </location>
</feature>
<reference evidence="3 4" key="1">
    <citation type="submission" date="2019-05" db="EMBL/GenBank/DDBJ databases">
        <title>Arcobacter sp. nov., isolated from sea sediment.</title>
        <authorList>
            <person name="Kim W."/>
        </authorList>
    </citation>
    <scope>NUCLEOTIDE SEQUENCE [LARGE SCALE GENOMIC DNA]</scope>
    <source>
        <strain evidence="3 4">CAU 1517</strain>
    </source>
</reference>
<keyword evidence="4" id="KW-1185">Reference proteome</keyword>